<organism evidence="10 11">
    <name type="scientific">Pseudoxanthobacter soli DSM 19599</name>
    <dbReference type="NCBI Taxonomy" id="1123029"/>
    <lineage>
        <taxon>Bacteria</taxon>
        <taxon>Pseudomonadati</taxon>
        <taxon>Pseudomonadota</taxon>
        <taxon>Alphaproteobacteria</taxon>
        <taxon>Hyphomicrobiales</taxon>
        <taxon>Segnochrobactraceae</taxon>
        <taxon>Pseudoxanthobacter</taxon>
    </lineage>
</organism>
<evidence type="ECO:0000256" key="3">
    <source>
        <dbReference type="ARBA" id="ARBA00022475"/>
    </source>
</evidence>
<feature type="transmembrane region" description="Helical" evidence="9">
    <location>
        <begin position="158"/>
        <end position="184"/>
    </location>
</feature>
<proteinExistence type="inferred from homology"/>
<keyword evidence="4 9" id="KW-0812">Transmembrane</keyword>
<keyword evidence="6 9" id="KW-1133">Transmembrane helix</keyword>
<feature type="transmembrane region" description="Helical" evidence="9">
    <location>
        <begin position="112"/>
        <end position="131"/>
    </location>
</feature>
<feature type="transmembrane region" description="Helical" evidence="9">
    <location>
        <begin position="79"/>
        <end position="100"/>
    </location>
</feature>
<dbReference type="InterPro" id="IPR052157">
    <property type="entry name" value="BCAA_transport_permease"/>
</dbReference>
<dbReference type="GO" id="GO:0005886">
    <property type="term" value="C:plasma membrane"/>
    <property type="evidence" value="ECO:0007669"/>
    <property type="project" value="UniProtKB-SubCell"/>
</dbReference>
<evidence type="ECO:0000256" key="5">
    <source>
        <dbReference type="ARBA" id="ARBA00022970"/>
    </source>
</evidence>
<feature type="transmembrane region" description="Helical" evidence="9">
    <location>
        <begin position="27"/>
        <end position="44"/>
    </location>
</feature>
<accession>A0A1M7ZH01</accession>
<dbReference type="AlphaFoldDB" id="A0A1M7ZH01"/>
<keyword evidence="7 9" id="KW-0472">Membrane</keyword>
<evidence type="ECO:0000256" key="9">
    <source>
        <dbReference type="SAM" id="Phobius"/>
    </source>
</evidence>
<comment type="subcellular location">
    <subcellularLocation>
        <location evidence="1">Cell membrane</location>
        <topology evidence="1">Multi-pass membrane protein</topology>
    </subcellularLocation>
</comment>
<dbReference type="CDD" id="cd06582">
    <property type="entry name" value="TM_PBP1_LivH_like"/>
    <property type="match status" value="1"/>
</dbReference>
<dbReference type="OrthoDB" id="8116969at2"/>
<feature type="transmembrane region" description="Helical" evidence="9">
    <location>
        <begin position="51"/>
        <end position="73"/>
    </location>
</feature>
<keyword evidence="11" id="KW-1185">Reference proteome</keyword>
<evidence type="ECO:0000256" key="4">
    <source>
        <dbReference type="ARBA" id="ARBA00022692"/>
    </source>
</evidence>
<dbReference type="PANTHER" id="PTHR11795:SF445">
    <property type="entry name" value="AMINO ACID ABC TRANSPORTER PERMEASE PROTEIN"/>
    <property type="match status" value="1"/>
</dbReference>
<keyword evidence="3" id="KW-1003">Cell membrane</keyword>
<reference evidence="10 11" key="1">
    <citation type="submission" date="2016-12" db="EMBL/GenBank/DDBJ databases">
        <authorList>
            <person name="Song W.-J."/>
            <person name="Kurnit D.M."/>
        </authorList>
    </citation>
    <scope>NUCLEOTIDE SEQUENCE [LARGE SCALE GENOMIC DNA]</scope>
    <source>
        <strain evidence="10 11">DSM 19599</strain>
    </source>
</reference>
<protein>
    <submittedName>
        <fullName evidence="10">Branched-chain amino acid transport system permease protein</fullName>
    </submittedName>
</protein>
<evidence type="ECO:0000256" key="1">
    <source>
        <dbReference type="ARBA" id="ARBA00004651"/>
    </source>
</evidence>
<dbReference type="GO" id="GO:0006865">
    <property type="term" value="P:amino acid transport"/>
    <property type="evidence" value="ECO:0007669"/>
    <property type="project" value="UniProtKB-KW"/>
</dbReference>
<evidence type="ECO:0000256" key="2">
    <source>
        <dbReference type="ARBA" id="ARBA00022448"/>
    </source>
</evidence>
<dbReference type="EMBL" id="FRXO01000003">
    <property type="protein sequence ID" value="SHO64158.1"/>
    <property type="molecule type" value="Genomic_DNA"/>
</dbReference>
<dbReference type="STRING" id="1123029.SAMN02745172_01614"/>
<dbReference type="PANTHER" id="PTHR11795">
    <property type="entry name" value="BRANCHED-CHAIN AMINO ACID TRANSPORT SYSTEM PERMEASE PROTEIN LIVH"/>
    <property type="match status" value="1"/>
</dbReference>
<dbReference type="RefSeq" id="WP_084564285.1">
    <property type="nucleotide sequence ID" value="NZ_FRXO01000003.1"/>
</dbReference>
<dbReference type="Proteomes" id="UP000186406">
    <property type="component" value="Unassembled WGS sequence"/>
</dbReference>
<evidence type="ECO:0000313" key="10">
    <source>
        <dbReference type="EMBL" id="SHO64158.1"/>
    </source>
</evidence>
<keyword evidence="2" id="KW-0813">Transport</keyword>
<evidence type="ECO:0000256" key="6">
    <source>
        <dbReference type="ARBA" id="ARBA00022989"/>
    </source>
</evidence>
<dbReference type="InterPro" id="IPR001851">
    <property type="entry name" value="ABC_transp_permease"/>
</dbReference>
<evidence type="ECO:0000256" key="7">
    <source>
        <dbReference type="ARBA" id="ARBA00023136"/>
    </source>
</evidence>
<evidence type="ECO:0000313" key="11">
    <source>
        <dbReference type="Proteomes" id="UP000186406"/>
    </source>
</evidence>
<sequence>MVSAVVSGLSSFSLAYALQQAVNAVVSGSFYGLLASSYALVYGITSRINFAFGAITSLGAAITFNVVIAIASATGVSPVTAVVLAGLYAIVACGLFGAVSERIVVRPVVGRTNLAMLVTTISLAIALQEFIRLANGSTDRWLPPLSTLSFVLLPSPDFTLAVGPVQVLGGLAALGGALGLVAFIRRHPFGRMWRACADDPVAAALCGISADDVRTATFAIASAAAGFAGALMLVLYGNVDFHTGLTIGLKALLAAIVGGIGSVGWALVGGLLLGGLETTWSSLFGAEWRDVAVFGMLVGLFVLRPSGLAPDRGGQA</sequence>
<keyword evidence="5" id="KW-0029">Amino-acid transport</keyword>
<dbReference type="GO" id="GO:0022857">
    <property type="term" value="F:transmembrane transporter activity"/>
    <property type="evidence" value="ECO:0007669"/>
    <property type="project" value="InterPro"/>
</dbReference>
<gene>
    <name evidence="10" type="ORF">SAMN02745172_01614</name>
</gene>
<feature type="transmembrane region" description="Helical" evidence="9">
    <location>
        <begin position="251"/>
        <end position="276"/>
    </location>
</feature>
<comment type="similarity">
    <text evidence="8">Belongs to the binding-protein-dependent transport system permease family. LivHM subfamily.</text>
</comment>
<feature type="transmembrane region" description="Helical" evidence="9">
    <location>
        <begin position="218"/>
        <end position="239"/>
    </location>
</feature>
<evidence type="ECO:0000256" key="8">
    <source>
        <dbReference type="ARBA" id="ARBA00037998"/>
    </source>
</evidence>
<name>A0A1M7ZH01_9HYPH</name>
<dbReference type="Pfam" id="PF02653">
    <property type="entry name" value="BPD_transp_2"/>
    <property type="match status" value="1"/>
</dbReference>